<evidence type="ECO:0000256" key="3">
    <source>
        <dbReference type="ARBA" id="ARBA00023242"/>
    </source>
</evidence>
<feature type="compositionally biased region" description="Basic and acidic residues" evidence="4">
    <location>
        <begin position="148"/>
        <end position="163"/>
    </location>
</feature>
<dbReference type="InterPro" id="IPR051958">
    <property type="entry name" value="Alba-like_NAB"/>
</dbReference>
<evidence type="ECO:0000256" key="2">
    <source>
        <dbReference type="ARBA" id="ARBA00008018"/>
    </source>
</evidence>
<comment type="caution">
    <text evidence="6">The sequence shown here is derived from an EMBL/GenBank/DDBJ whole genome shotgun (WGS) entry which is preliminary data.</text>
</comment>
<dbReference type="GO" id="GO:0003723">
    <property type="term" value="F:RNA binding"/>
    <property type="evidence" value="ECO:0007669"/>
    <property type="project" value="TreeGrafter"/>
</dbReference>
<dbReference type="InterPro" id="IPR002775">
    <property type="entry name" value="DNA/RNA-bd_Alba-like"/>
</dbReference>
<gene>
    <name evidence="6" type="ORF">GDO78_005504</name>
</gene>
<protein>
    <recommendedName>
        <fullName evidence="5">DNA/RNA-binding protein Alba-like domain-containing protein</fullName>
    </recommendedName>
</protein>
<keyword evidence="7" id="KW-1185">Reference proteome</keyword>
<dbReference type="Gene3D" id="3.30.110.20">
    <property type="entry name" value="Alba-like domain"/>
    <property type="match status" value="1"/>
</dbReference>
<dbReference type="GO" id="GO:0001682">
    <property type="term" value="P:tRNA 5'-leader removal"/>
    <property type="evidence" value="ECO:0007669"/>
    <property type="project" value="TreeGrafter"/>
</dbReference>
<feature type="region of interest" description="Disordered" evidence="4">
    <location>
        <begin position="134"/>
        <end position="193"/>
    </location>
</feature>
<dbReference type="OrthoDB" id="424402at2759"/>
<proteinExistence type="inferred from homology"/>
<dbReference type="Proteomes" id="UP000770717">
    <property type="component" value="Unassembled WGS sequence"/>
</dbReference>
<evidence type="ECO:0000256" key="1">
    <source>
        <dbReference type="ARBA" id="ARBA00004123"/>
    </source>
</evidence>
<organism evidence="6 7">
    <name type="scientific">Eleutherodactylus coqui</name>
    <name type="common">Puerto Rican coqui</name>
    <dbReference type="NCBI Taxonomy" id="57060"/>
    <lineage>
        <taxon>Eukaryota</taxon>
        <taxon>Metazoa</taxon>
        <taxon>Chordata</taxon>
        <taxon>Craniata</taxon>
        <taxon>Vertebrata</taxon>
        <taxon>Euteleostomi</taxon>
        <taxon>Amphibia</taxon>
        <taxon>Batrachia</taxon>
        <taxon>Anura</taxon>
        <taxon>Neobatrachia</taxon>
        <taxon>Hyloidea</taxon>
        <taxon>Eleutherodactylidae</taxon>
        <taxon>Eleutherodactylinae</taxon>
        <taxon>Eleutherodactylus</taxon>
        <taxon>Eleutherodactylus</taxon>
    </lineage>
</organism>
<comment type="similarity">
    <text evidence="2">Belongs to the histone-like Alba family.</text>
</comment>
<dbReference type="PANTHER" id="PTHR13516:SF5">
    <property type="entry name" value="RIBONUCLEASE P PROTEIN SUBUNIT P25"/>
    <property type="match status" value="1"/>
</dbReference>
<evidence type="ECO:0000313" key="6">
    <source>
        <dbReference type="EMBL" id="KAG9489568.1"/>
    </source>
</evidence>
<dbReference type="InterPro" id="IPR036882">
    <property type="entry name" value="Alba-like_dom_sf"/>
</dbReference>
<name>A0A8J6FK98_ELECQ</name>
<reference evidence="6" key="1">
    <citation type="thesis" date="2020" institute="ProQuest LLC" country="789 East Eisenhower Parkway, Ann Arbor, MI, USA">
        <title>Comparative Genomics and Chromosome Evolution.</title>
        <authorList>
            <person name="Mudd A.B."/>
        </authorList>
    </citation>
    <scope>NUCLEOTIDE SEQUENCE</scope>
    <source>
        <strain evidence="6">HN-11 Male</strain>
        <tissue evidence="6">Kidney and liver</tissue>
    </source>
</reference>
<evidence type="ECO:0000313" key="7">
    <source>
        <dbReference type="Proteomes" id="UP000770717"/>
    </source>
</evidence>
<accession>A0A8J6FK98</accession>
<dbReference type="GO" id="GO:0000172">
    <property type="term" value="C:ribonuclease MRP complex"/>
    <property type="evidence" value="ECO:0007669"/>
    <property type="project" value="TreeGrafter"/>
</dbReference>
<dbReference type="Pfam" id="PF01918">
    <property type="entry name" value="Alba"/>
    <property type="match status" value="1"/>
</dbReference>
<feature type="compositionally biased region" description="Acidic residues" evidence="4">
    <location>
        <begin position="173"/>
        <end position="185"/>
    </location>
</feature>
<comment type="subcellular location">
    <subcellularLocation>
        <location evidence="1">Nucleus</location>
    </subcellularLocation>
</comment>
<dbReference type="AlphaFoldDB" id="A0A8J6FK98"/>
<feature type="domain" description="DNA/RNA-binding protein Alba-like" evidence="5">
    <location>
        <begin position="29"/>
        <end position="92"/>
    </location>
</feature>
<evidence type="ECO:0000256" key="4">
    <source>
        <dbReference type="SAM" id="MobiDB-lite"/>
    </source>
</evidence>
<sequence length="193" mass="21814">MENLHRVRIVVEDEGKALPFKDLHPHVAQMRVKEGSKIRNLVRYALTYMESEGTVQIIFGAYGQAVTKAITCAEILKRQVGGLHQITKIQYQTLQEVWEQRGPVIKSPASCLTVYKNCPSIYILLSKYPLDPQEDGYQPPQNLPTGETGKRTFESHGSTDSKRQKTNASNEGYQEEEAEEVEEPLDCSTVSWT</sequence>
<dbReference type="GO" id="GO:0005634">
    <property type="term" value="C:nucleus"/>
    <property type="evidence" value="ECO:0007669"/>
    <property type="project" value="UniProtKB-SubCell"/>
</dbReference>
<evidence type="ECO:0000259" key="5">
    <source>
        <dbReference type="Pfam" id="PF01918"/>
    </source>
</evidence>
<dbReference type="SUPFAM" id="SSF82704">
    <property type="entry name" value="AlbA-like"/>
    <property type="match status" value="1"/>
</dbReference>
<dbReference type="EMBL" id="WNTK01000002">
    <property type="protein sequence ID" value="KAG9489568.1"/>
    <property type="molecule type" value="Genomic_DNA"/>
</dbReference>
<keyword evidence="3" id="KW-0539">Nucleus</keyword>
<dbReference type="PANTHER" id="PTHR13516">
    <property type="entry name" value="RIBONUCLEASE P SUBUNIT P25"/>
    <property type="match status" value="1"/>
</dbReference>